<protein>
    <submittedName>
        <fullName evidence="1">Uncharacterized protein</fullName>
    </submittedName>
</protein>
<accession>A0A383F4D3</accession>
<organism evidence="1">
    <name type="scientific">marine metagenome</name>
    <dbReference type="NCBI Taxonomy" id="408172"/>
    <lineage>
        <taxon>unclassified sequences</taxon>
        <taxon>metagenomes</taxon>
        <taxon>ecological metagenomes</taxon>
    </lineage>
</organism>
<evidence type="ECO:0000313" key="1">
    <source>
        <dbReference type="EMBL" id="SVE64042.1"/>
    </source>
</evidence>
<dbReference type="AlphaFoldDB" id="A0A383F4D3"/>
<proteinExistence type="predicted"/>
<feature type="non-terminal residue" evidence="1">
    <location>
        <position position="52"/>
    </location>
</feature>
<sequence>MSANTATEKTNNNLEEGTMIHTNNNINMVARISDVFRMDNISKLVATAAVGL</sequence>
<gene>
    <name evidence="1" type="ORF">METZ01_LOCUS516896</name>
</gene>
<reference evidence="1" key="1">
    <citation type="submission" date="2018-05" db="EMBL/GenBank/DDBJ databases">
        <authorList>
            <person name="Lanie J.A."/>
            <person name="Ng W.-L."/>
            <person name="Kazmierczak K.M."/>
            <person name="Andrzejewski T.M."/>
            <person name="Davidsen T.M."/>
            <person name="Wayne K.J."/>
            <person name="Tettelin H."/>
            <person name="Glass J.I."/>
            <person name="Rusch D."/>
            <person name="Podicherti R."/>
            <person name="Tsui H.-C.T."/>
            <person name="Winkler M.E."/>
        </authorList>
    </citation>
    <scope>NUCLEOTIDE SEQUENCE</scope>
</reference>
<name>A0A383F4D3_9ZZZZ</name>
<dbReference type="EMBL" id="UINC01231489">
    <property type="protein sequence ID" value="SVE64042.1"/>
    <property type="molecule type" value="Genomic_DNA"/>
</dbReference>